<dbReference type="Pfam" id="PF01436">
    <property type="entry name" value="NHL"/>
    <property type="match status" value="1"/>
</dbReference>
<accession>A0AAN7LMN6</accession>
<keyword evidence="1" id="KW-0677">Repeat</keyword>
<reference evidence="4 5" key="1">
    <citation type="journal article" date="2023" name="Hortic Res">
        <title>Pangenome of water caltrop reveals structural variations and asymmetric subgenome divergence after allopolyploidization.</title>
        <authorList>
            <person name="Zhang X."/>
            <person name="Chen Y."/>
            <person name="Wang L."/>
            <person name="Yuan Y."/>
            <person name="Fang M."/>
            <person name="Shi L."/>
            <person name="Lu R."/>
            <person name="Comes H.P."/>
            <person name="Ma Y."/>
            <person name="Chen Y."/>
            <person name="Huang G."/>
            <person name="Zhou Y."/>
            <person name="Zheng Z."/>
            <person name="Qiu Y."/>
        </authorList>
    </citation>
    <scope>NUCLEOTIDE SEQUENCE [LARGE SCALE GENOMIC DNA]</scope>
    <source>
        <strain evidence="4">F231</strain>
    </source>
</reference>
<dbReference type="Proteomes" id="UP001346149">
    <property type="component" value="Unassembled WGS sequence"/>
</dbReference>
<evidence type="ECO:0000313" key="4">
    <source>
        <dbReference type="EMBL" id="KAK4788982.1"/>
    </source>
</evidence>
<sequence>MMDQQRVVVLCFALLTFSGVVSSAPLVPSPSKIINGLVSNGVSALLKRLSFLKATTKTAISARPTLKYESGYTVETVFDGSKLGIEPYSVEVLPSGDLLILDSINNNLYKISSSLSLYSRPKLIGGSPEGYSGHVDGKLREAKMNNPKGLTVDDKGNIYIADTANMAVRKISDSGRIIKCHSKIALWLLFSMSGPLIFLLFWAYMPVSYALQVNFHL</sequence>
<keyword evidence="3" id="KW-0732">Signal</keyword>
<keyword evidence="2" id="KW-0812">Transmembrane</keyword>
<comment type="caution">
    <text evidence="4">The sequence shown here is derived from an EMBL/GenBank/DDBJ whole genome shotgun (WGS) entry which is preliminary data.</text>
</comment>
<organism evidence="4 5">
    <name type="scientific">Trapa natans</name>
    <name type="common">Water chestnut</name>
    <dbReference type="NCBI Taxonomy" id="22666"/>
    <lineage>
        <taxon>Eukaryota</taxon>
        <taxon>Viridiplantae</taxon>
        <taxon>Streptophyta</taxon>
        <taxon>Embryophyta</taxon>
        <taxon>Tracheophyta</taxon>
        <taxon>Spermatophyta</taxon>
        <taxon>Magnoliopsida</taxon>
        <taxon>eudicotyledons</taxon>
        <taxon>Gunneridae</taxon>
        <taxon>Pentapetalae</taxon>
        <taxon>rosids</taxon>
        <taxon>malvids</taxon>
        <taxon>Myrtales</taxon>
        <taxon>Lythraceae</taxon>
        <taxon>Trapa</taxon>
    </lineage>
</organism>
<evidence type="ECO:0000256" key="3">
    <source>
        <dbReference type="SAM" id="SignalP"/>
    </source>
</evidence>
<keyword evidence="2" id="KW-1133">Transmembrane helix</keyword>
<dbReference type="InterPro" id="IPR011042">
    <property type="entry name" value="6-blade_b-propeller_TolB-like"/>
</dbReference>
<protein>
    <recommendedName>
        <fullName evidence="6">NHL repeat-containing protein</fullName>
    </recommendedName>
</protein>
<feature type="signal peptide" evidence="3">
    <location>
        <begin position="1"/>
        <end position="23"/>
    </location>
</feature>
<feature type="transmembrane region" description="Helical" evidence="2">
    <location>
        <begin position="184"/>
        <end position="204"/>
    </location>
</feature>
<dbReference type="Gene3D" id="2.120.10.30">
    <property type="entry name" value="TolB, C-terminal domain"/>
    <property type="match status" value="1"/>
</dbReference>
<evidence type="ECO:0008006" key="6">
    <source>
        <dbReference type="Google" id="ProtNLM"/>
    </source>
</evidence>
<dbReference type="EMBL" id="JAXQNO010000011">
    <property type="protein sequence ID" value="KAK4788982.1"/>
    <property type="molecule type" value="Genomic_DNA"/>
</dbReference>
<dbReference type="PANTHER" id="PTHR13833">
    <property type="match status" value="1"/>
</dbReference>
<feature type="chain" id="PRO_5042829131" description="NHL repeat-containing protein" evidence="3">
    <location>
        <begin position="24"/>
        <end position="217"/>
    </location>
</feature>
<keyword evidence="2" id="KW-0472">Membrane</keyword>
<dbReference type="AlphaFoldDB" id="A0AAN7LMN6"/>
<evidence type="ECO:0000256" key="2">
    <source>
        <dbReference type="SAM" id="Phobius"/>
    </source>
</evidence>
<gene>
    <name evidence="4" type="ORF">SAY86_020301</name>
</gene>
<name>A0AAN7LMN6_TRANT</name>
<proteinExistence type="predicted"/>
<evidence type="ECO:0000256" key="1">
    <source>
        <dbReference type="ARBA" id="ARBA00022737"/>
    </source>
</evidence>
<keyword evidence="5" id="KW-1185">Reference proteome</keyword>
<dbReference type="InterPro" id="IPR001258">
    <property type="entry name" value="NHL_repeat"/>
</dbReference>
<dbReference type="PANTHER" id="PTHR13833:SF57">
    <property type="entry name" value="NHL REPEAT PROTEIN"/>
    <property type="match status" value="1"/>
</dbReference>
<dbReference type="SUPFAM" id="SSF101898">
    <property type="entry name" value="NHL repeat"/>
    <property type="match status" value="1"/>
</dbReference>
<evidence type="ECO:0000313" key="5">
    <source>
        <dbReference type="Proteomes" id="UP001346149"/>
    </source>
</evidence>